<dbReference type="Gene3D" id="3.90.180.10">
    <property type="entry name" value="Medium-chain alcohol dehydrogenases, catalytic domain"/>
    <property type="match status" value="1"/>
</dbReference>
<dbReference type="InterPro" id="IPR036291">
    <property type="entry name" value="NAD(P)-bd_dom_sf"/>
</dbReference>
<evidence type="ECO:0000313" key="3">
    <source>
        <dbReference type="Proteomes" id="UP000199437"/>
    </source>
</evidence>
<dbReference type="SUPFAM" id="SSF50129">
    <property type="entry name" value="GroES-like"/>
    <property type="match status" value="1"/>
</dbReference>
<protein>
    <submittedName>
        <fullName evidence="2">NADPH2:quinone reductase</fullName>
    </submittedName>
</protein>
<dbReference type="Gene3D" id="3.40.50.720">
    <property type="entry name" value="NAD(P)-binding Rossmann-like Domain"/>
    <property type="match status" value="1"/>
</dbReference>
<sequence>MFMKALLCHEFGSTQNLLIGEIEKPLPKPNQMLIKVKACGINFPDALIIQNKYQFKPELPFAPGGEISGTVEVVGSEVTHVKVGDQVFAQIGWGGLAEYALADSHKCYRISKSVDPVTAATTMYTSATAYYALNQRGQLKPGETLLVLGAAGGIGSAAIQLGKLMGANVIAAASTDEKLAQSKANGADETINYTTEDLKERCKALTNGKGVDVILDPVGDKYAEPSVRALAWGGRYLVVGFTGGAPSKIPMNLPLLKGASIVGVFWSAFAQKQPTENAQNFAQLIKWVENGQLKQPIHKSYTLAQGKQAIQDLVERKVIGKNVVLID</sequence>
<keyword evidence="3" id="KW-1185">Reference proteome</keyword>
<dbReference type="PANTHER" id="PTHR43677:SF4">
    <property type="entry name" value="QUINONE OXIDOREDUCTASE-LIKE PROTEIN 2"/>
    <property type="match status" value="1"/>
</dbReference>
<evidence type="ECO:0000259" key="1">
    <source>
        <dbReference type="SMART" id="SM00829"/>
    </source>
</evidence>
<organism evidence="2 3">
    <name type="scientific">Roseivirga pacifica</name>
    <dbReference type="NCBI Taxonomy" id="1267423"/>
    <lineage>
        <taxon>Bacteria</taxon>
        <taxon>Pseudomonadati</taxon>
        <taxon>Bacteroidota</taxon>
        <taxon>Cytophagia</taxon>
        <taxon>Cytophagales</taxon>
        <taxon>Roseivirgaceae</taxon>
        <taxon>Roseivirga</taxon>
    </lineage>
</organism>
<dbReference type="Proteomes" id="UP000199437">
    <property type="component" value="Unassembled WGS sequence"/>
</dbReference>
<dbReference type="SUPFAM" id="SSF51735">
    <property type="entry name" value="NAD(P)-binding Rossmann-fold domains"/>
    <property type="match status" value="1"/>
</dbReference>
<dbReference type="InterPro" id="IPR020843">
    <property type="entry name" value="ER"/>
</dbReference>
<dbReference type="EMBL" id="FOIR01000003">
    <property type="protein sequence ID" value="SEW38446.1"/>
    <property type="molecule type" value="Genomic_DNA"/>
</dbReference>
<dbReference type="InterPro" id="IPR051397">
    <property type="entry name" value="Zn-ADH-like_protein"/>
</dbReference>
<dbReference type="InterPro" id="IPR013154">
    <property type="entry name" value="ADH-like_N"/>
</dbReference>
<dbReference type="PROSITE" id="PS01162">
    <property type="entry name" value="QOR_ZETA_CRYSTAL"/>
    <property type="match status" value="1"/>
</dbReference>
<dbReference type="GO" id="GO:0008270">
    <property type="term" value="F:zinc ion binding"/>
    <property type="evidence" value="ECO:0007669"/>
    <property type="project" value="InterPro"/>
</dbReference>
<reference evidence="3" key="1">
    <citation type="submission" date="2016-10" db="EMBL/GenBank/DDBJ databases">
        <authorList>
            <person name="Varghese N."/>
            <person name="Submissions S."/>
        </authorList>
    </citation>
    <scope>NUCLEOTIDE SEQUENCE [LARGE SCALE GENOMIC DNA]</scope>
    <source>
        <strain evidence="3">CGMCC 1.12402</strain>
    </source>
</reference>
<dbReference type="InterPro" id="IPR011032">
    <property type="entry name" value="GroES-like_sf"/>
</dbReference>
<dbReference type="Pfam" id="PF00107">
    <property type="entry name" value="ADH_zinc_N"/>
    <property type="match status" value="1"/>
</dbReference>
<dbReference type="InterPro" id="IPR002364">
    <property type="entry name" value="Quin_OxRdtase/zeta-crystal_CS"/>
</dbReference>
<evidence type="ECO:0000313" key="2">
    <source>
        <dbReference type="EMBL" id="SEW38446.1"/>
    </source>
</evidence>
<dbReference type="CDD" id="cd08241">
    <property type="entry name" value="QOR1"/>
    <property type="match status" value="1"/>
</dbReference>
<feature type="domain" description="Enoyl reductase (ER)" evidence="1">
    <location>
        <begin position="12"/>
        <end position="324"/>
    </location>
</feature>
<dbReference type="SMART" id="SM00829">
    <property type="entry name" value="PKS_ER"/>
    <property type="match status" value="1"/>
</dbReference>
<dbReference type="InterPro" id="IPR013149">
    <property type="entry name" value="ADH-like_C"/>
</dbReference>
<accession>A0A1I0RCQ5</accession>
<name>A0A1I0RCQ5_9BACT</name>
<dbReference type="Pfam" id="PF08240">
    <property type="entry name" value="ADH_N"/>
    <property type="match status" value="1"/>
</dbReference>
<dbReference type="GO" id="GO:0016491">
    <property type="term" value="F:oxidoreductase activity"/>
    <property type="evidence" value="ECO:0007669"/>
    <property type="project" value="InterPro"/>
</dbReference>
<proteinExistence type="predicted"/>
<dbReference type="AlphaFoldDB" id="A0A1I0RCQ5"/>
<dbReference type="PANTHER" id="PTHR43677">
    <property type="entry name" value="SHORT-CHAIN DEHYDROGENASE/REDUCTASE"/>
    <property type="match status" value="1"/>
</dbReference>
<dbReference type="STRING" id="1267423.SAMN05216290_3419"/>
<gene>
    <name evidence="2" type="ORF">SAMN05216290_3419</name>
</gene>